<evidence type="ECO:0000313" key="1">
    <source>
        <dbReference type="EMBL" id="CCE93223.1"/>
    </source>
</evidence>
<dbReference type="GeneID" id="11501818"/>
<protein>
    <submittedName>
        <fullName evidence="1">Uncharacterized protein</fullName>
    </submittedName>
</protein>
<dbReference type="eggNOG" id="ENOG502T228">
    <property type="taxonomic scope" value="Eukaryota"/>
</dbReference>
<dbReference type="KEGG" id="tdl:TDEL_0F04120"/>
<dbReference type="EMBL" id="HE616747">
    <property type="protein sequence ID" value="CCE93223.1"/>
    <property type="molecule type" value="Genomic_DNA"/>
</dbReference>
<keyword evidence="2" id="KW-1185">Reference proteome</keyword>
<evidence type="ECO:0000313" key="2">
    <source>
        <dbReference type="Proteomes" id="UP000005627"/>
    </source>
</evidence>
<dbReference type="HOGENOM" id="CLU_1416087_0_0_1"/>
<dbReference type="AlphaFoldDB" id="G8ZX79"/>
<reference evidence="1 2" key="1">
    <citation type="journal article" date="2011" name="Proc. Natl. Acad. Sci. U.S.A.">
        <title>Evolutionary erosion of yeast sex chromosomes by mating-type switching accidents.</title>
        <authorList>
            <person name="Gordon J.L."/>
            <person name="Armisen D."/>
            <person name="Proux-Wera E."/>
            <person name="Oheigeartaigh S.S."/>
            <person name="Byrne K.P."/>
            <person name="Wolfe K.H."/>
        </authorList>
    </citation>
    <scope>NUCLEOTIDE SEQUENCE [LARGE SCALE GENOMIC DNA]</scope>
    <source>
        <strain evidence="2">ATCC 10662 / CBS 1146 / NBRC 0425 / NCYC 2629 / NRRL Y-866</strain>
    </source>
</reference>
<name>G8ZX79_TORDE</name>
<dbReference type="Proteomes" id="UP000005627">
    <property type="component" value="Chromosome 6"/>
</dbReference>
<gene>
    <name evidence="1" type="primary">TDEL0F04120</name>
    <name evidence="1" type="ORF">TDEL_0F04120</name>
</gene>
<proteinExistence type="predicted"/>
<accession>G8ZX79</accession>
<organism evidence="1 2">
    <name type="scientific">Torulaspora delbrueckii</name>
    <name type="common">Yeast</name>
    <name type="synonym">Candida colliculosa</name>
    <dbReference type="NCBI Taxonomy" id="4950"/>
    <lineage>
        <taxon>Eukaryota</taxon>
        <taxon>Fungi</taxon>
        <taxon>Dikarya</taxon>
        <taxon>Ascomycota</taxon>
        <taxon>Saccharomycotina</taxon>
        <taxon>Saccharomycetes</taxon>
        <taxon>Saccharomycetales</taxon>
        <taxon>Saccharomycetaceae</taxon>
        <taxon>Torulaspora</taxon>
    </lineage>
</organism>
<dbReference type="InParanoid" id="G8ZX79"/>
<sequence length="192" mass="22278">MATSNLQRSPAAEQTASCATILDTLKHLHSVTVGESFYFNSVKISDSSLRKCCENYWHQSLPDRLSDEQLDLTRLQLLIRFTDLVNEFEERPADRNILFNLREQLQSIFPRNSDARISYHRQKPTSHIGTCLLDLKIVTVAFIDTLIKFCQILQQYDDSNAFCYSVVCSIQDQFVRPYLLILWARAKKELRV</sequence>
<dbReference type="OrthoDB" id="4032406at2759"/>
<dbReference type="RefSeq" id="XP_003682434.1">
    <property type="nucleotide sequence ID" value="XM_003682386.1"/>
</dbReference>